<dbReference type="NCBIfam" id="TIGR01539">
    <property type="entry name" value="portal_lambda"/>
    <property type="match status" value="1"/>
</dbReference>
<dbReference type="EMBL" id="AP019537">
    <property type="protein sequence ID" value="BBJ03803.1"/>
    <property type="molecule type" value="Genomic_DNA"/>
</dbReference>
<protein>
    <submittedName>
        <fullName evidence="1">Phage portal protein</fullName>
    </submittedName>
</protein>
<name>A0A455WBX6_MARNT</name>
<dbReference type="AlphaFoldDB" id="A0A455WBX6"/>
<dbReference type="GO" id="GO:0005198">
    <property type="term" value="F:structural molecule activity"/>
    <property type="evidence" value="ECO:0007669"/>
    <property type="project" value="InterPro"/>
</dbReference>
<sequence>MKAPDITFIDTAGRPIPKADTGYTGAGAGFGGQMRRWNPRPQTADAALLPTLRSGNARAEDLVRNHGLASNGVQLHVDNVVGHLFRLSYKPRWRMLGISEADARGFANDVEAAFTEYAEDPINCWVDAERKRTLTMMVREVVATHSTVGEATGTAEWIEGRPGALFNTAIKLVNTHRISNPQNKPDSQNLRGGVEVDRFGAARRYWVRGTATNGYGLSNGLGDTWTPVNRETSWGRQQFLHVFEPRGDGQTRGANQFLSVMEQLPQLGKLQQTKLQNAIVNAMYAAVIESELGSEAAMEIIGGEMSTDKLTDYMATLADYHEGADIRLNGVKIPHLMPGEQLKFTTSSNADNGFSELETSIIRWIAAGLNVPYEALAKDYSRTTYSSARASMMEGWRYYMGRRKIIASRWASMVFALWLEEALDSGIIRLPRTATRTFWEAKASWCNAEWIGSGRLAIDGLKEVKESILLIESGLSTYEKELAKMGEDYQEIFAQQVREMAERREAGLPPPSWVKALALAPDQEEPEVAPATAV</sequence>
<organism evidence="1">
    <name type="scientific">Marinobacter nauticus</name>
    <name type="common">Marinobacter hydrocarbonoclasticus</name>
    <name type="synonym">Marinobacter aquaeolei</name>
    <dbReference type="NCBI Taxonomy" id="2743"/>
    <lineage>
        <taxon>Bacteria</taxon>
        <taxon>Pseudomonadati</taxon>
        <taxon>Pseudomonadota</taxon>
        <taxon>Gammaproteobacteria</taxon>
        <taxon>Pseudomonadales</taxon>
        <taxon>Marinobacteraceae</taxon>
        <taxon>Marinobacter</taxon>
    </lineage>
</organism>
<dbReference type="GO" id="GO:0019068">
    <property type="term" value="P:virion assembly"/>
    <property type="evidence" value="ECO:0007669"/>
    <property type="project" value="InterPro"/>
</dbReference>
<evidence type="ECO:0000313" key="1">
    <source>
        <dbReference type="EMBL" id="BBJ03803.1"/>
    </source>
</evidence>
<reference evidence="1" key="1">
    <citation type="submission" date="2019-03" db="EMBL/GenBank/DDBJ databases">
        <title>Whole genome analysis of nitrate-reducing bacteria Marinobacter hydrocarbonoclasticus YB03.</title>
        <authorList>
            <person name="Azam A.H."/>
            <person name="Yuk S.R."/>
            <person name="Kamarisima K."/>
            <person name="Miyanaga K."/>
            <person name="Tanji Y."/>
        </authorList>
    </citation>
    <scope>NUCLEOTIDE SEQUENCE</scope>
    <source>
        <strain evidence="1">YB03</strain>
    </source>
</reference>
<gene>
    <name evidence="1" type="primary">B</name>
    <name evidence="1" type="ORF">YBY_16510</name>
</gene>
<dbReference type="Pfam" id="PF05136">
    <property type="entry name" value="Phage_portal_2"/>
    <property type="match status" value="1"/>
</dbReference>
<accession>A0A455WBX6</accession>
<proteinExistence type="predicted"/>
<dbReference type="InterPro" id="IPR006429">
    <property type="entry name" value="Phage_lambda_portal"/>
</dbReference>